<comment type="subcellular location">
    <subcellularLocation>
        <location evidence="1">Cell outer membrane</location>
    </subcellularLocation>
</comment>
<comment type="caution">
    <text evidence="7">The sequence shown here is derived from an EMBL/GenBank/DDBJ whole genome shotgun (WGS) entry which is preliminary data.</text>
</comment>
<dbReference type="InterPro" id="IPR012944">
    <property type="entry name" value="SusD_RagB_dom"/>
</dbReference>
<evidence type="ECO:0000256" key="4">
    <source>
        <dbReference type="ARBA" id="ARBA00023136"/>
    </source>
</evidence>
<dbReference type="InterPro" id="IPR011990">
    <property type="entry name" value="TPR-like_helical_dom_sf"/>
</dbReference>
<feature type="domain" description="RagB/SusD" evidence="6">
    <location>
        <begin position="203"/>
        <end position="250"/>
    </location>
</feature>
<protein>
    <submittedName>
        <fullName evidence="7">RagB/SusD family nutrient uptake outer membrane protein</fullName>
    </submittedName>
</protein>
<sequence>MIVAWGDVPYINFTPDMGNYYIGRTPQDEIFTDLKNNLEKAIDYLEEKRNESLKTDANDFFFLSKDVARILLANIYMYQGEYNQAELLLKQVIDNGFYQLDASNYNSEETITDLFNNGSSKETIFATHTDIITRRDVSIHTPQVVPLMTYTDVILSYAECLYKAGKTSEAEQQLNKVTTAKNINISGNDVLEEIKEARLQLMLYTNTNFAFMKRNNFAKDTYGIDDYKLLLPIPQSELNNNPSIEQNPGY</sequence>
<dbReference type="Gene3D" id="1.25.40.390">
    <property type="match status" value="2"/>
</dbReference>
<proteinExistence type="inferred from homology"/>
<feature type="domain" description="RagB/SusD" evidence="6">
    <location>
        <begin position="140"/>
        <end position="177"/>
    </location>
</feature>
<evidence type="ECO:0000256" key="5">
    <source>
        <dbReference type="ARBA" id="ARBA00023237"/>
    </source>
</evidence>
<evidence type="ECO:0000259" key="6">
    <source>
        <dbReference type="Pfam" id="PF07980"/>
    </source>
</evidence>
<keyword evidence="5" id="KW-0998">Cell outer membrane</keyword>
<organism evidence="7 8">
    <name type="scientific">Bacteroides caecicola</name>
    <dbReference type="NCBI Taxonomy" id="1462569"/>
    <lineage>
        <taxon>Bacteria</taxon>
        <taxon>Pseudomonadati</taxon>
        <taxon>Bacteroidota</taxon>
        <taxon>Bacteroidia</taxon>
        <taxon>Bacteroidales</taxon>
        <taxon>Bacteroidaceae</taxon>
        <taxon>Bacteroides</taxon>
    </lineage>
</organism>
<dbReference type="RefSeq" id="WP_204501119.1">
    <property type="nucleotide sequence ID" value="NZ_JACJKJ010000018.1"/>
</dbReference>
<evidence type="ECO:0000256" key="2">
    <source>
        <dbReference type="ARBA" id="ARBA00006275"/>
    </source>
</evidence>
<dbReference type="SUPFAM" id="SSF48452">
    <property type="entry name" value="TPR-like"/>
    <property type="match status" value="1"/>
</dbReference>
<keyword evidence="3" id="KW-0732">Signal</keyword>
<dbReference type="Pfam" id="PF07980">
    <property type="entry name" value="SusD_RagB"/>
    <property type="match status" value="2"/>
</dbReference>
<evidence type="ECO:0000313" key="7">
    <source>
        <dbReference type="EMBL" id="MBM6807226.1"/>
    </source>
</evidence>
<name>A0ABS2FAS2_9BACE</name>
<comment type="similarity">
    <text evidence="2">Belongs to the SusD family.</text>
</comment>
<accession>A0ABS2FAS2</accession>
<evidence type="ECO:0000313" key="8">
    <source>
        <dbReference type="Proteomes" id="UP000782117"/>
    </source>
</evidence>
<evidence type="ECO:0000256" key="3">
    <source>
        <dbReference type="ARBA" id="ARBA00022729"/>
    </source>
</evidence>
<dbReference type="EMBL" id="JACJKJ010000018">
    <property type="protein sequence ID" value="MBM6807226.1"/>
    <property type="molecule type" value="Genomic_DNA"/>
</dbReference>
<gene>
    <name evidence="7" type="ORF">H6A24_12105</name>
</gene>
<dbReference type="Proteomes" id="UP000782117">
    <property type="component" value="Unassembled WGS sequence"/>
</dbReference>
<evidence type="ECO:0000256" key="1">
    <source>
        <dbReference type="ARBA" id="ARBA00004442"/>
    </source>
</evidence>
<keyword evidence="8" id="KW-1185">Reference proteome</keyword>
<reference evidence="7 8" key="1">
    <citation type="journal article" date="2021" name="Sci. Rep.">
        <title>The distribution of antibiotic resistance genes in chicken gut microbiota commensals.</title>
        <authorList>
            <person name="Juricova H."/>
            <person name="Matiasovicova J."/>
            <person name="Kubasova T."/>
            <person name="Cejkova D."/>
            <person name="Rychlik I."/>
        </authorList>
    </citation>
    <scope>NUCLEOTIDE SEQUENCE [LARGE SCALE GENOMIC DNA]</scope>
    <source>
        <strain evidence="7 8">An768</strain>
    </source>
</reference>
<keyword evidence="4" id="KW-0472">Membrane</keyword>